<sequence>MSNLGFAGAVFLGAAVAMVTAGCGAGPGDEGESPEVQEGLTDSLASQEQSAAGDTANVCYSNLTPSGWVDVQWWNSAACGSTFVPNTKQIKQLTGYPVGTRVNACASTYPPSGWTITSSYYSSSCQYSAVPSLNNNSWTLVRSF</sequence>
<evidence type="ECO:0000313" key="4">
    <source>
        <dbReference type="Proteomes" id="UP000518300"/>
    </source>
</evidence>
<protein>
    <recommendedName>
        <fullName evidence="5">Lipoprotein</fullName>
    </recommendedName>
</protein>
<comment type="caution">
    <text evidence="3">The sequence shown here is derived from an EMBL/GenBank/DDBJ whole genome shotgun (WGS) entry which is preliminary data.</text>
</comment>
<dbReference type="RefSeq" id="WP_169349827.1">
    <property type="nucleotide sequence ID" value="NZ_JABBJJ010000257.1"/>
</dbReference>
<evidence type="ECO:0008006" key="5">
    <source>
        <dbReference type="Google" id="ProtNLM"/>
    </source>
</evidence>
<keyword evidence="4" id="KW-1185">Reference proteome</keyword>
<proteinExistence type="predicted"/>
<dbReference type="EMBL" id="JABBJJ010000257">
    <property type="protein sequence ID" value="NMO20614.1"/>
    <property type="molecule type" value="Genomic_DNA"/>
</dbReference>
<feature type="chain" id="PRO_5032574321" description="Lipoprotein" evidence="2">
    <location>
        <begin position="22"/>
        <end position="144"/>
    </location>
</feature>
<dbReference type="Proteomes" id="UP000518300">
    <property type="component" value="Unassembled WGS sequence"/>
</dbReference>
<gene>
    <name evidence="3" type="ORF">HG543_37995</name>
</gene>
<evidence type="ECO:0000313" key="3">
    <source>
        <dbReference type="EMBL" id="NMO20614.1"/>
    </source>
</evidence>
<feature type="signal peptide" evidence="2">
    <location>
        <begin position="1"/>
        <end position="21"/>
    </location>
</feature>
<accession>A0A848LT89</accession>
<reference evidence="3 4" key="1">
    <citation type="submission" date="2020-04" db="EMBL/GenBank/DDBJ databases">
        <title>Draft genome of Pyxidicoccus fallax type strain.</title>
        <authorList>
            <person name="Whitworth D.E."/>
        </authorList>
    </citation>
    <scope>NUCLEOTIDE SEQUENCE [LARGE SCALE GENOMIC DNA]</scope>
    <source>
        <strain evidence="3 4">DSM 14698</strain>
    </source>
</reference>
<keyword evidence="2" id="KW-0732">Signal</keyword>
<evidence type="ECO:0000256" key="2">
    <source>
        <dbReference type="SAM" id="SignalP"/>
    </source>
</evidence>
<organism evidence="3 4">
    <name type="scientific">Pyxidicoccus fallax</name>
    <dbReference type="NCBI Taxonomy" id="394095"/>
    <lineage>
        <taxon>Bacteria</taxon>
        <taxon>Pseudomonadati</taxon>
        <taxon>Myxococcota</taxon>
        <taxon>Myxococcia</taxon>
        <taxon>Myxococcales</taxon>
        <taxon>Cystobacterineae</taxon>
        <taxon>Myxococcaceae</taxon>
        <taxon>Pyxidicoccus</taxon>
    </lineage>
</organism>
<name>A0A848LT89_9BACT</name>
<dbReference type="AlphaFoldDB" id="A0A848LT89"/>
<evidence type="ECO:0000256" key="1">
    <source>
        <dbReference type="SAM" id="MobiDB-lite"/>
    </source>
</evidence>
<feature type="region of interest" description="Disordered" evidence="1">
    <location>
        <begin position="25"/>
        <end position="47"/>
    </location>
</feature>